<dbReference type="PROSITE" id="PS51257">
    <property type="entry name" value="PROKAR_LIPOPROTEIN"/>
    <property type="match status" value="1"/>
</dbReference>
<organism evidence="2 3">
    <name type="scientific">Massilia rubra</name>
    <dbReference type="NCBI Taxonomy" id="2607910"/>
    <lineage>
        <taxon>Bacteria</taxon>
        <taxon>Pseudomonadati</taxon>
        <taxon>Pseudomonadota</taxon>
        <taxon>Betaproteobacteria</taxon>
        <taxon>Burkholderiales</taxon>
        <taxon>Oxalobacteraceae</taxon>
        <taxon>Telluria group</taxon>
        <taxon>Massilia</taxon>
    </lineage>
</organism>
<evidence type="ECO:0008006" key="4">
    <source>
        <dbReference type="Google" id="ProtNLM"/>
    </source>
</evidence>
<evidence type="ECO:0000256" key="1">
    <source>
        <dbReference type="SAM" id="SignalP"/>
    </source>
</evidence>
<keyword evidence="1" id="KW-0732">Signal</keyword>
<feature type="signal peptide" evidence="1">
    <location>
        <begin position="1"/>
        <end position="17"/>
    </location>
</feature>
<proteinExistence type="predicted"/>
<gene>
    <name evidence="2" type="ORF">F0185_05895</name>
</gene>
<evidence type="ECO:0000313" key="3">
    <source>
        <dbReference type="Proteomes" id="UP000785613"/>
    </source>
</evidence>
<feature type="chain" id="PRO_5047032738" description="DUF4440 domain-containing protein" evidence="1">
    <location>
        <begin position="18"/>
        <end position="320"/>
    </location>
</feature>
<dbReference type="EMBL" id="VUYU01000003">
    <property type="protein sequence ID" value="NHZ33119.1"/>
    <property type="molecule type" value="Genomic_DNA"/>
</dbReference>
<evidence type="ECO:0000313" key="2">
    <source>
        <dbReference type="EMBL" id="NHZ33119.1"/>
    </source>
</evidence>
<reference evidence="2 3" key="1">
    <citation type="submission" date="2019-09" db="EMBL/GenBank/DDBJ databases">
        <title>Taxonomy of Antarctic Massilia spp.: description of Massilia rubra sp. nov., Massilia aquatica sp. nov., Massilia mucilaginosa sp. nov., Massilia frigida sp. nov. isolated from streams, lakes and regoliths.</title>
        <authorList>
            <person name="Holochova P."/>
            <person name="Sedlacek I."/>
            <person name="Kralova S."/>
            <person name="Maslanova I."/>
            <person name="Busse H.-J."/>
            <person name="Stankova E."/>
            <person name="Vrbovska V."/>
            <person name="Kovarovic V."/>
            <person name="Bartak M."/>
            <person name="Svec P."/>
            <person name="Pantucek R."/>
        </authorList>
    </citation>
    <scope>NUCLEOTIDE SEQUENCE [LARGE SCALE GENOMIC DNA]</scope>
    <source>
        <strain evidence="2 3">CCM 8692</strain>
    </source>
</reference>
<sequence>MRSTVLFASVLLPLLLASCGERKPATSAPRPALAAAPHASASAAGPVAVAVAARPPAPTPEQLEAGAAAARERVVLMHAIFGDLFNPASNDAPMKLADPDQPGERMYAIEPVAHTFLPNGDAVLVANALVEQPDRDGHRVHTEGGLLNIFIVRKTDGRWTLLKHHANIARMGSWERIGKAEFVNLAAGKPGLAMRFGSGFQQMSESAIGLFDLGADPIRPLTGEGIAVAASSPGCVPEELETCYEIAANWRFAASASGAAYDDLVFTFTGQDDGKKDGRRKGKQGPVLAADMTSHKGSARYAYDGKRYVLVEGKNPAQEY</sequence>
<dbReference type="Proteomes" id="UP000785613">
    <property type="component" value="Unassembled WGS sequence"/>
</dbReference>
<protein>
    <recommendedName>
        <fullName evidence="4">DUF4440 domain-containing protein</fullName>
    </recommendedName>
</protein>
<accession>A0ABX0LEH9</accession>
<keyword evidence="3" id="KW-1185">Reference proteome</keyword>
<name>A0ABX0LEH9_9BURK</name>
<dbReference type="RefSeq" id="WP_167222497.1">
    <property type="nucleotide sequence ID" value="NZ_VUYU01000003.1"/>
</dbReference>
<comment type="caution">
    <text evidence="2">The sequence shown here is derived from an EMBL/GenBank/DDBJ whole genome shotgun (WGS) entry which is preliminary data.</text>
</comment>